<dbReference type="GO" id="GO:0046076">
    <property type="term" value="P:dTTP catabolic process"/>
    <property type="evidence" value="ECO:0007669"/>
    <property type="project" value="TreeGrafter"/>
</dbReference>
<dbReference type="GO" id="GO:0046081">
    <property type="term" value="P:dUTP catabolic process"/>
    <property type="evidence" value="ECO:0007669"/>
    <property type="project" value="TreeGrafter"/>
</dbReference>
<dbReference type="EMBL" id="JAJFZP010000007">
    <property type="protein sequence ID" value="MCC3269561.1"/>
    <property type="molecule type" value="Genomic_DNA"/>
</dbReference>
<dbReference type="RefSeq" id="WP_227907969.1">
    <property type="nucleotide sequence ID" value="NZ_CP095461.1"/>
</dbReference>
<comment type="caution">
    <text evidence="3">The sequence shown here is derived from an EMBL/GenBank/DDBJ whole genome shotgun (WGS) entry which is preliminary data.</text>
</comment>
<dbReference type="CDD" id="cd11528">
    <property type="entry name" value="NTP-PPase_MazG_Nterm"/>
    <property type="match status" value="1"/>
</dbReference>
<evidence type="ECO:0000313" key="4">
    <source>
        <dbReference type="Proteomes" id="UP001139264"/>
    </source>
</evidence>
<dbReference type="GO" id="GO:0047429">
    <property type="term" value="F:nucleoside triphosphate diphosphatase activity"/>
    <property type="evidence" value="ECO:0007669"/>
    <property type="project" value="TreeGrafter"/>
</dbReference>
<reference evidence="3" key="1">
    <citation type="submission" date="2021-10" db="EMBL/GenBank/DDBJ databases">
        <title>Novel species in genus Arthrobacter.</title>
        <authorList>
            <person name="Liu Y."/>
        </authorList>
    </citation>
    <scope>NUCLEOTIDE SEQUENCE</scope>
    <source>
        <strain evidence="3">Zg-Y809</strain>
    </source>
</reference>
<dbReference type="InterPro" id="IPR011551">
    <property type="entry name" value="NTP_PyrPHydrolase_MazG"/>
</dbReference>
<evidence type="ECO:0000256" key="1">
    <source>
        <dbReference type="SAM" id="MobiDB-lite"/>
    </source>
</evidence>
<gene>
    <name evidence="3" type="ORF">LJ751_09310</name>
</gene>
<evidence type="ECO:0000313" key="3">
    <source>
        <dbReference type="EMBL" id="MCC3269561.1"/>
    </source>
</evidence>
<dbReference type="Gene3D" id="1.10.287.1080">
    <property type="entry name" value="MazG-like"/>
    <property type="match status" value="2"/>
</dbReference>
<dbReference type="InterPro" id="IPR004518">
    <property type="entry name" value="MazG-like_dom"/>
</dbReference>
<name>A0A9X1S6W3_9MICC</name>
<dbReference type="InterPro" id="IPR048015">
    <property type="entry name" value="NTP-PPase_MazG-like_N"/>
</dbReference>
<dbReference type="Pfam" id="PF03819">
    <property type="entry name" value="MazG"/>
    <property type="match status" value="1"/>
</dbReference>
<protein>
    <submittedName>
        <fullName evidence="3">Nucleotide pyrophosphohydrolase</fullName>
    </submittedName>
</protein>
<dbReference type="AlphaFoldDB" id="A0A9X1S6W3"/>
<dbReference type="GO" id="GO:0046061">
    <property type="term" value="P:dATP catabolic process"/>
    <property type="evidence" value="ECO:0007669"/>
    <property type="project" value="TreeGrafter"/>
</dbReference>
<dbReference type="GO" id="GO:0046052">
    <property type="term" value="P:UTP catabolic process"/>
    <property type="evidence" value="ECO:0007669"/>
    <property type="project" value="TreeGrafter"/>
</dbReference>
<evidence type="ECO:0000259" key="2">
    <source>
        <dbReference type="Pfam" id="PF03819"/>
    </source>
</evidence>
<dbReference type="GO" id="GO:0006203">
    <property type="term" value="P:dGTP catabolic process"/>
    <property type="evidence" value="ECO:0007669"/>
    <property type="project" value="TreeGrafter"/>
</dbReference>
<accession>A0A9X1S6W3</accession>
<feature type="domain" description="NTP pyrophosphohydrolase MazG-like" evidence="2">
    <location>
        <begin position="38"/>
        <end position="115"/>
    </location>
</feature>
<feature type="region of interest" description="Disordered" evidence="1">
    <location>
        <begin position="173"/>
        <end position="193"/>
    </location>
</feature>
<organism evidence="3 4">
    <name type="scientific">Arthrobacter gengyunqii</name>
    <dbReference type="NCBI Taxonomy" id="2886940"/>
    <lineage>
        <taxon>Bacteria</taxon>
        <taxon>Bacillati</taxon>
        <taxon>Actinomycetota</taxon>
        <taxon>Actinomycetes</taxon>
        <taxon>Micrococcales</taxon>
        <taxon>Micrococcaceae</taxon>
        <taxon>Arthrobacter</taxon>
    </lineage>
</organism>
<dbReference type="SUPFAM" id="SSF101386">
    <property type="entry name" value="all-alpha NTP pyrophosphatases"/>
    <property type="match status" value="1"/>
</dbReference>
<dbReference type="GO" id="GO:0046047">
    <property type="term" value="P:TTP catabolic process"/>
    <property type="evidence" value="ECO:0007669"/>
    <property type="project" value="TreeGrafter"/>
</dbReference>
<dbReference type="PANTHER" id="PTHR30522:SF0">
    <property type="entry name" value="NUCLEOSIDE TRIPHOSPHATE PYROPHOSPHOHYDROLASE"/>
    <property type="match status" value="1"/>
</dbReference>
<sequence>MADSAPNSDSDDLGRRFTRLARIIAVLRERCPWTAALTHESLLEYLVEEAYEVVEAVEAGHTGPQDADELSGELGDVLFQVLLHARLQEESGHFGIGDVVDALTAKMIRRNPHVFAPDGSVRTETTDDPEEIERAWDEVKKREKPGRTSPFDGIPAGLPALLLAAKTLDRARRAGREVPPAAPDPAPERMWRGSDELGDHLFDVVRQAQAQGLDAEAALRAAVRRFTAGQ</sequence>
<proteinExistence type="predicted"/>
<dbReference type="Proteomes" id="UP001139264">
    <property type="component" value="Unassembled WGS sequence"/>
</dbReference>
<dbReference type="PANTHER" id="PTHR30522">
    <property type="entry name" value="NUCLEOSIDE TRIPHOSPHATE PYROPHOSPHOHYDROLASE"/>
    <property type="match status" value="1"/>
</dbReference>